<feature type="coiled-coil region" evidence="1">
    <location>
        <begin position="436"/>
        <end position="523"/>
    </location>
</feature>
<dbReference type="Pfam" id="PF04230">
    <property type="entry name" value="PS_pyruv_trans"/>
    <property type="match status" value="1"/>
</dbReference>
<dbReference type="InterPro" id="IPR029044">
    <property type="entry name" value="Nucleotide-diphossugar_trans"/>
</dbReference>
<dbReference type="PATRIC" id="fig|517011.3.peg.1565"/>
<dbReference type="Proteomes" id="UP000051386">
    <property type="component" value="Unassembled WGS sequence"/>
</dbReference>
<dbReference type="SUPFAM" id="SSF53448">
    <property type="entry name" value="Nucleotide-diphospho-sugar transferases"/>
    <property type="match status" value="1"/>
</dbReference>
<sequence length="1164" mass="129245">MHAVESIEFANIGAVGRTLLHCDVLIMGGGGIFQDHHPFNLDALYLPYLNDISGYARPMLLARQLGVPVVVWGHGVGPLRQSEPRALVRDLFESAFAVSVRDEASLALLREIGVGRPVEVAPDPGWLFANYHPLPVRASLDESPKVLALVLREWEKGIWKPQLIEGLRRAVPANWSIQWIAFQAYTEGSGALSDLPLMEELRAQMGDRPLDTLETPETPEDAWELLSRADAVFSMRLHASVLALLAGRPTCGLEYDEKLAHAHDMAGVPATLRLRIGDTAEKFEASIRLIVAADWAPSRTRIAGIAADARRHLGLLDGCLALPKREVTFDAGKMDWLSAWLQQSLREMEDVSERSRLAHELLAYRDLQLASRDDEVRLQEQATAQAQEALLEKQALIEESDASVAAMRGENAQLSERVGALMRAMEDSGRVVEEVRAQAREDVRSANERNRTMMDQFEGRLKSIEEKLRASEVLLADTRDELDQKNAYVQDKEIYIAMLRQEINELQASLEAAQAEVVEARDLWRRVRIGGQILRRDLLRLAAAPFKLVTVWRRYGLRVALQQIPRRVKELGSQTADGAEAAAVPTGPIAVRALRRERLLVLGSRALHPDGWPTRALELTKAGERAGFHARICCLDEQLPPAGVEVEMHRLFIDEAGWLNDVRNETTRVLLADASERAIDLAASAHERGAEIILDLQEFGAQPASHPGWGRLQTIVSHAFQASSVAPGIDIEVVQLQEAADNEVFDSYKTYPAPVSYSKNRGNVLILDYSGQADGVVEDILAASHNVHVHVRGRVAPAVHSDRVKFETQVEGSRALAPLFAHAATVVVLGTDEVSAATRRRAVLAALLLEKPVLVNDSSLHVDSTNLHLIDASQWPAHLALQGNEDYPHISANTWLRRVESLMRPAYPESVSAVVLIHNNRRIVERCIRTLLDHAGNWLNEIVVVDNQSSDGGPELVEELFGGHDKVKLVRNSENGCSSGRNLGVKNATGKYIAFFDSDQWLTSPTCFPEAVSILNLEEGVGAIGWNAGWFDPHRDDLGGPISDYIPNRGMNAEALATGYRDDIGFLGTSCMFMTKELFERIDGFDTFYDPTCFEDTDICFQIKRAGYSVAFRDLAGVRHQPHQTTGASEGSERYKKLFNRNAAYFKDKWRGFPEFFVDLKSWH</sequence>
<accession>A0A0R0D6A0</accession>
<dbReference type="PANTHER" id="PTHR36836:SF1">
    <property type="entry name" value="COLANIC ACID BIOSYNTHESIS PROTEIN WCAK"/>
    <property type="match status" value="1"/>
</dbReference>
<dbReference type="PANTHER" id="PTHR36836">
    <property type="entry name" value="COLANIC ACID BIOSYNTHESIS PROTEIN WCAK"/>
    <property type="match status" value="1"/>
</dbReference>
<dbReference type="Pfam" id="PF00535">
    <property type="entry name" value="Glycos_transf_2"/>
    <property type="match status" value="1"/>
</dbReference>
<comment type="caution">
    <text evidence="4">The sequence shown here is derived from an EMBL/GenBank/DDBJ whole genome shotgun (WGS) entry which is preliminary data.</text>
</comment>
<dbReference type="EMBL" id="LDJK01000039">
    <property type="protein sequence ID" value="KRG73710.1"/>
    <property type="molecule type" value="Genomic_DNA"/>
</dbReference>
<evidence type="ECO:0000259" key="2">
    <source>
        <dbReference type="Pfam" id="PF00535"/>
    </source>
</evidence>
<organism evidence="4 5">
    <name type="scientific">Stenotrophomonas chelatiphaga</name>
    <dbReference type="NCBI Taxonomy" id="517011"/>
    <lineage>
        <taxon>Bacteria</taxon>
        <taxon>Pseudomonadati</taxon>
        <taxon>Pseudomonadota</taxon>
        <taxon>Gammaproteobacteria</taxon>
        <taxon>Lysobacterales</taxon>
        <taxon>Lysobacteraceae</taxon>
        <taxon>Stenotrophomonas</taxon>
    </lineage>
</organism>
<protein>
    <submittedName>
        <fullName evidence="4">Uncharacterized protein</fullName>
    </submittedName>
</protein>
<evidence type="ECO:0000259" key="3">
    <source>
        <dbReference type="Pfam" id="PF04230"/>
    </source>
</evidence>
<gene>
    <name evidence="4" type="ORF">ABB28_09480</name>
</gene>
<dbReference type="Gene3D" id="3.90.550.10">
    <property type="entry name" value="Spore Coat Polysaccharide Biosynthesis Protein SpsA, Chain A"/>
    <property type="match status" value="1"/>
</dbReference>
<reference evidence="4 5" key="1">
    <citation type="submission" date="2015-05" db="EMBL/GenBank/DDBJ databases">
        <title>Genome sequencing and analysis of members of genus Stenotrophomonas.</title>
        <authorList>
            <person name="Patil P.P."/>
            <person name="Midha S."/>
            <person name="Patil P.B."/>
        </authorList>
    </citation>
    <scope>NUCLEOTIDE SEQUENCE [LARGE SCALE GENOMIC DNA]</scope>
    <source>
        <strain evidence="4 5">DSM 21508</strain>
    </source>
</reference>
<name>A0A0R0D6A0_9GAMM</name>
<proteinExistence type="predicted"/>
<feature type="domain" description="Glycosyltransferase 2-like" evidence="2">
    <location>
        <begin position="912"/>
        <end position="1030"/>
    </location>
</feature>
<dbReference type="AlphaFoldDB" id="A0A0R0D6A0"/>
<evidence type="ECO:0000256" key="1">
    <source>
        <dbReference type="SAM" id="Coils"/>
    </source>
</evidence>
<keyword evidence="1" id="KW-0175">Coiled coil</keyword>
<evidence type="ECO:0000313" key="4">
    <source>
        <dbReference type="EMBL" id="KRG73710.1"/>
    </source>
</evidence>
<dbReference type="InterPro" id="IPR007345">
    <property type="entry name" value="Polysacch_pyruvyl_Trfase"/>
</dbReference>
<evidence type="ECO:0000313" key="5">
    <source>
        <dbReference type="Proteomes" id="UP000051386"/>
    </source>
</evidence>
<feature type="domain" description="Polysaccharide pyruvyl transferase" evidence="3">
    <location>
        <begin position="22"/>
        <end position="256"/>
    </location>
</feature>
<keyword evidence="5" id="KW-1185">Reference proteome</keyword>
<dbReference type="InterPro" id="IPR001173">
    <property type="entry name" value="Glyco_trans_2-like"/>
</dbReference>